<feature type="domain" description="C2H2-type" evidence="3">
    <location>
        <begin position="9"/>
        <end position="36"/>
    </location>
</feature>
<dbReference type="InterPro" id="IPR013087">
    <property type="entry name" value="Znf_C2H2_type"/>
</dbReference>
<evidence type="ECO:0000256" key="2">
    <source>
        <dbReference type="SAM" id="MobiDB-lite"/>
    </source>
</evidence>
<keyword evidence="1" id="KW-0479">Metal-binding</keyword>
<dbReference type="GO" id="GO:0008270">
    <property type="term" value="F:zinc ion binding"/>
    <property type="evidence" value="ECO:0007669"/>
    <property type="project" value="UniProtKB-KW"/>
</dbReference>
<dbReference type="InterPro" id="IPR036236">
    <property type="entry name" value="Znf_C2H2_sf"/>
</dbReference>
<dbReference type="Pfam" id="PF00096">
    <property type="entry name" value="zf-C2H2"/>
    <property type="match status" value="1"/>
</dbReference>
<reference evidence="4" key="1">
    <citation type="submission" date="2014-09" db="EMBL/GenBank/DDBJ databases">
        <authorList>
            <person name="Magalhaes I.L.F."/>
            <person name="Oliveira U."/>
            <person name="Santos F.R."/>
            <person name="Vidigal T.H.D.A."/>
            <person name="Brescovit A.D."/>
            <person name="Santos A.J."/>
        </authorList>
    </citation>
    <scope>NUCLEOTIDE SEQUENCE</scope>
</reference>
<evidence type="ECO:0000313" key="4">
    <source>
        <dbReference type="EMBL" id="JAG64137.1"/>
    </source>
</evidence>
<dbReference type="SMART" id="SM00355">
    <property type="entry name" value="ZnF_C2H2"/>
    <property type="match status" value="2"/>
</dbReference>
<dbReference type="Gene3D" id="3.30.160.60">
    <property type="entry name" value="Classic Zinc Finger"/>
    <property type="match status" value="2"/>
</dbReference>
<feature type="region of interest" description="Disordered" evidence="2">
    <location>
        <begin position="134"/>
        <end position="153"/>
    </location>
</feature>
<dbReference type="PROSITE" id="PS50157">
    <property type="entry name" value="ZINC_FINGER_C2H2_2"/>
    <property type="match status" value="1"/>
</dbReference>
<dbReference type="SUPFAM" id="SSF57667">
    <property type="entry name" value="beta-beta-alpha zinc fingers"/>
    <property type="match status" value="1"/>
</dbReference>
<accession>A0A0K8TEX5</accession>
<evidence type="ECO:0000259" key="3">
    <source>
        <dbReference type="PROSITE" id="PS50157"/>
    </source>
</evidence>
<keyword evidence="1" id="KW-0863">Zinc-finger</keyword>
<organism evidence="4">
    <name type="scientific">Lygus hesperus</name>
    <name type="common">Western plant bug</name>
    <dbReference type="NCBI Taxonomy" id="30085"/>
    <lineage>
        <taxon>Eukaryota</taxon>
        <taxon>Metazoa</taxon>
        <taxon>Ecdysozoa</taxon>
        <taxon>Arthropoda</taxon>
        <taxon>Hexapoda</taxon>
        <taxon>Insecta</taxon>
        <taxon>Pterygota</taxon>
        <taxon>Neoptera</taxon>
        <taxon>Paraneoptera</taxon>
        <taxon>Hemiptera</taxon>
        <taxon>Heteroptera</taxon>
        <taxon>Panheteroptera</taxon>
        <taxon>Cimicomorpha</taxon>
        <taxon>Miridae</taxon>
        <taxon>Mirini</taxon>
        <taxon>Lygus</taxon>
    </lineage>
</organism>
<protein>
    <recommendedName>
        <fullName evidence="3">C2H2-type domain-containing protein</fullName>
    </recommendedName>
</protein>
<feature type="non-terminal residue" evidence="4">
    <location>
        <position position="1"/>
    </location>
</feature>
<evidence type="ECO:0000256" key="1">
    <source>
        <dbReference type="PROSITE-ProRule" id="PRU00042"/>
    </source>
</evidence>
<keyword evidence="1" id="KW-0862">Zinc</keyword>
<dbReference type="AlphaFoldDB" id="A0A0K8TEX5"/>
<name>A0A0K8TEX5_LYGHE</name>
<feature type="compositionally biased region" description="Polar residues" evidence="2">
    <location>
        <begin position="136"/>
        <end position="146"/>
    </location>
</feature>
<sequence>NNQTNTQGYRCQQCGKVFKHLSNFSTHRNWVCNKEPRFACDFCPYRAHQKSQLRSHLFRRHDVAWTSSMPLPCAVGTSPGLPKFNQQFVPMAQDVPYNSLSNAQVSSAVSQGYLPSVPSTSIIPLGQPCVTPASPILSNTKSNTPSPEKHDPQSLVNFCMGLSTLPDEIEGST</sequence>
<proteinExistence type="predicted"/>
<dbReference type="EMBL" id="GBRD01001684">
    <property type="protein sequence ID" value="JAG64137.1"/>
    <property type="molecule type" value="Transcribed_RNA"/>
</dbReference>